<comment type="caution">
    <text evidence="1">The sequence shown here is derived from an EMBL/GenBank/DDBJ whole genome shotgun (WGS) entry which is preliminary data.</text>
</comment>
<evidence type="ECO:0000313" key="2">
    <source>
        <dbReference type="Proteomes" id="UP000186176"/>
    </source>
</evidence>
<gene>
    <name evidence="1" type="ORF">cubi_03138</name>
</gene>
<proteinExistence type="predicted"/>
<sequence>MYCLLFTVWEFPLNIRVFSLKFEQSGDPEIKLTEVKSRAFNIRLWIVRNVRISKYNFSCVVVIEAL</sequence>
<protein>
    <submittedName>
        <fullName evidence="1">Uncharacterized protein</fullName>
    </submittedName>
</protein>
<dbReference type="Proteomes" id="UP000186176">
    <property type="component" value="Unassembled WGS sequence"/>
</dbReference>
<dbReference type="RefSeq" id="XP_028876158.1">
    <property type="nucleotide sequence ID" value="XM_029020151.1"/>
</dbReference>
<name>A0A1J4MPW2_9CRYT</name>
<dbReference type="VEuPathDB" id="CryptoDB:cubi_03138"/>
<dbReference type="AlphaFoldDB" id="A0A1J4MPW2"/>
<dbReference type="EMBL" id="LRBP01000006">
    <property type="protein sequence ID" value="OII75028.1"/>
    <property type="molecule type" value="Genomic_DNA"/>
</dbReference>
<dbReference type="GeneID" id="39979930"/>
<accession>A0A1J4MPW2</accession>
<evidence type="ECO:0000313" key="1">
    <source>
        <dbReference type="EMBL" id="OII75028.1"/>
    </source>
</evidence>
<reference evidence="1 2" key="1">
    <citation type="submission" date="2016-10" db="EMBL/GenBank/DDBJ databases">
        <title>Reductive evolution of mitochondrial metabolism and differential evolution of invasion-related proteins in Cryptosporidium.</title>
        <authorList>
            <person name="Liu S."/>
            <person name="Roellig D.M."/>
            <person name="Guo Y."/>
            <person name="Li N."/>
            <person name="Frace M.A."/>
            <person name="Tang K."/>
            <person name="Zhang L."/>
            <person name="Feng Y."/>
            <person name="Xiao L."/>
        </authorList>
    </citation>
    <scope>NUCLEOTIDE SEQUENCE [LARGE SCALE GENOMIC DNA]</scope>
    <source>
        <strain evidence="1">39726</strain>
    </source>
</reference>
<keyword evidence="2" id="KW-1185">Reference proteome</keyword>
<organism evidence="1 2">
    <name type="scientific">Cryptosporidium ubiquitum</name>
    <dbReference type="NCBI Taxonomy" id="857276"/>
    <lineage>
        <taxon>Eukaryota</taxon>
        <taxon>Sar</taxon>
        <taxon>Alveolata</taxon>
        <taxon>Apicomplexa</taxon>
        <taxon>Conoidasida</taxon>
        <taxon>Coccidia</taxon>
        <taxon>Eucoccidiorida</taxon>
        <taxon>Eimeriorina</taxon>
        <taxon>Cryptosporidiidae</taxon>
        <taxon>Cryptosporidium</taxon>
    </lineage>
</organism>